<proteinExistence type="predicted"/>
<reference evidence="1 2" key="1">
    <citation type="submission" date="2019-09" db="EMBL/GenBank/DDBJ databases">
        <title>Phylogeny of genus Pseudoclavibacter and closely related genus.</title>
        <authorList>
            <person name="Li Y."/>
        </authorList>
    </citation>
    <scope>NUCLEOTIDE SEQUENCE [LARGE SCALE GENOMIC DNA]</scope>
    <source>
        <strain evidence="1 2">JCM 16921</strain>
    </source>
</reference>
<organism evidence="1 2">
    <name type="scientific">Pseudoclavibacter caeni</name>
    <dbReference type="NCBI Taxonomy" id="908846"/>
    <lineage>
        <taxon>Bacteria</taxon>
        <taxon>Bacillati</taxon>
        <taxon>Actinomycetota</taxon>
        <taxon>Actinomycetes</taxon>
        <taxon>Micrococcales</taxon>
        <taxon>Microbacteriaceae</taxon>
        <taxon>Pseudoclavibacter</taxon>
    </lineage>
</organism>
<dbReference type="Proteomes" id="UP000481339">
    <property type="component" value="Unassembled WGS sequence"/>
</dbReference>
<accession>A0A7C8BMK0</accession>
<sequence>MASSPYQRRIIDDELDELSLALPAISLDGIKGVGKTTTARARARTVRRLDDPAVRELLGADAPVPQKCHLA</sequence>
<name>A0A7C8BMK0_9MICO</name>
<evidence type="ECO:0000313" key="2">
    <source>
        <dbReference type="Proteomes" id="UP000481339"/>
    </source>
</evidence>
<evidence type="ECO:0000313" key="1">
    <source>
        <dbReference type="EMBL" id="KAB1631037.1"/>
    </source>
</evidence>
<gene>
    <name evidence="1" type="ORF">F8O02_08885</name>
</gene>
<evidence type="ECO:0008006" key="3">
    <source>
        <dbReference type="Google" id="ProtNLM"/>
    </source>
</evidence>
<dbReference type="EMBL" id="WBKA01000010">
    <property type="protein sequence ID" value="KAB1631037.1"/>
    <property type="molecule type" value="Genomic_DNA"/>
</dbReference>
<protein>
    <recommendedName>
        <fullName evidence="3">AAA family ATPase</fullName>
    </recommendedName>
</protein>
<comment type="caution">
    <text evidence="1">The sequence shown here is derived from an EMBL/GenBank/DDBJ whole genome shotgun (WGS) entry which is preliminary data.</text>
</comment>
<dbReference type="AlphaFoldDB" id="A0A7C8BMK0"/>
<keyword evidence="2" id="KW-1185">Reference proteome</keyword>